<dbReference type="AlphaFoldDB" id="A0A077NWJ2"/>
<dbReference type="HOGENOM" id="CLU_2083948_0_0_6"/>
<evidence type="ECO:0000313" key="2">
    <source>
        <dbReference type="Proteomes" id="UP000028487"/>
    </source>
</evidence>
<dbReference type="EMBL" id="CBSV010000209">
    <property type="protein sequence ID" value="CDH02788.1"/>
    <property type="molecule type" value="Genomic_DNA"/>
</dbReference>
<comment type="caution">
    <text evidence="1">The sequence shown here is derived from an EMBL/GenBank/DDBJ whole genome shotgun (WGS) entry which is preliminary data.</text>
</comment>
<protein>
    <recommendedName>
        <fullName evidence="3">Transposase</fullName>
    </recommendedName>
</protein>
<gene>
    <name evidence="1" type="ORF">XBFM1_390008</name>
</gene>
<organism evidence="1 2">
    <name type="scientific">Xenorhabdus bovienii str. feltiae Moldova</name>
    <dbReference type="NCBI Taxonomy" id="1398200"/>
    <lineage>
        <taxon>Bacteria</taxon>
        <taxon>Pseudomonadati</taxon>
        <taxon>Pseudomonadota</taxon>
        <taxon>Gammaproteobacteria</taxon>
        <taxon>Enterobacterales</taxon>
        <taxon>Morganellaceae</taxon>
        <taxon>Xenorhabdus</taxon>
    </lineage>
</organism>
<name>A0A077NWJ2_XENBV</name>
<dbReference type="Proteomes" id="UP000028487">
    <property type="component" value="Unassembled WGS sequence"/>
</dbReference>
<sequence>MHKSGHFYLALTCKSGNYSLPESLKLQVLALLYENYSDFGPTLAAEKLRERHDIIVSVEMLRKWMTADGHWGYLFWSNQSYYPLIIWYIGKMCINMKKSKLSQKEMQFSTNVSFHHL</sequence>
<evidence type="ECO:0008006" key="3">
    <source>
        <dbReference type="Google" id="ProtNLM"/>
    </source>
</evidence>
<evidence type="ECO:0000313" key="1">
    <source>
        <dbReference type="EMBL" id="CDH02788.1"/>
    </source>
</evidence>
<reference evidence="1" key="1">
    <citation type="submission" date="2013-07" db="EMBL/GenBank/DDBJ databases">
        <title>Sub-species coevolution in mutualistic symbiosis.</title>
        <authorList>
            <person name="Murfin K."/>
            <person name="Klassen J."/>
            <person name="Lee M."/>
            <person name="Forst S."/>
            <person name="Stock P."/>
            <person name="Goodrich-Blair H."/>
        </authorList>
    </citation>
    <scope>NUCLEOTIDE SEQUENCE [LARGE SCALE GENOMIC DNA]</scope>
    <source>
        <strain evidence="1">Feltiae Moldova</strain>
    </source>
</reference>
<proteinExistence type="predicted"/>
<accession>A0A077NWJ2</accession>